<evidence type="ECO:0000313" key="2">
    <source>
        <dbReference type="EMBL" id="PID58855.1"/>
    </source>
</evidence>
<name>A0A2G6E9V7_9BACT</name>
<feature type="signal peptide" evidence="1">
    <location>
        <begin position="1"/>
        <end position="25"/>
    </location>
</feature>
<comment type="caution">
    <text evidence="2">The sequence shown here is derived from an EMBL/GenBank/DDBJ whole genome shotgun (WGS) entry which is preliminary data.</text>
</comment>
<keyword evidence="1" id="KW-0732">Signal</keyword>
<organism evidence="2">
    <name type="scientific">candidate division KSB3 bacterium</name>
    <dbReference type="NCBI Taxonomy" id="2044937"/>
    <lineage>
        <taxon>Bacteria</taxon>
        <taxon>candidate division KSB3</taxon>
    </lineage>
</organism>
<dbReference type="EMBL" id="PDPS01000021">
    <property type="protein sequence ID" value="PID58855.1"/>
    <property type="molecule type" value="Genomic_DNA"/>
</dbReference>
<sequence>MKKRFLLGCAVMSIVSMAVCGSSFAVEIPDGFTRNEVLSAQALEMAKQQFTLLEQQLVMIAQSSPPEQQVTINQALSMVKEKLARLDRVDVYLADEATPGASYETIYDFYKGILSNVQDVDTHDMQFAVTQVPPGLIPPATLNSLMALLSPESAYEVKAAIGTSGKSRVSISTVYINSQTFELIKGTTLVIATDK</sequence>
<evidence type="ECO:0000256" key="1">
    <source>
        <dbReference type="SAM" id="SignalP"/>
    </source>
</evidence>
<dbReference type="AlphaFoldDB" id="A0A2G6E9V7"/>
<gene>
    <name evidence="2" type="ORF">CSB45_02325</name>
</gene>
<proteinExistence type="predicted"/>
<dbReference type="Proteomes" id="UP000229740">
    <property type="component" value="Unassembled WGS sequence"/>
</dbReference>
<reference evidence="2" key="1">
    <citation type="submission" date="2017-10" db="EMBL/GenBank/DDBJ databases">
        <title>Novel microbial diversity and functional potential in the marine mammal oral microbiome.</title>
        <authorList>
            <person name="Dudek N.K."/>
            <person name="Sun C.L."/>
            <person name="Burstein D."/>
            <person name="Kantor R.S."/>
            <person name="Aliaga Goltsman D.S."/>
            <person name="Bik E.M."/>
            <person name="Thomas B.C."/>
            <person name="Banfield J.F."/>
            <person name="Relman D.A."/>
        </authorList>
    </citation>
    <scope>NUCLEOTIDE SEQUENCE [LARGE SCALE GENOMIC DNA]</scope>
    <source>
        <strain evidence="2">DOLZORAL124_49_17</strain>
    </source>
</reference>
<accession>A0A2G6E9V7</accession>
<protein>
    <submittedName>
        <fullName evidence="2">Uncharacterized protein</fullName>
    </submittedName>
</protein>
<feature type="chain" id="PRO_5013606609" evidence="1">
    <location>
        <begin position="26"/>
        <end position="195"/>
    </location>
</feature>